<dbReference type="Proteomes" id="UP001196413">
    <property type="component" value="Unassembled WGS sequence"/>
</dbReference>
<keyword evidence="2" id="KW-1185">Reference proteome</keyword>
<evidence type="ECO:0000313" key="1">
    <source>
        <dbReference type="EMBL" id="KAJ1359122.1"/>
    </source>
</evidence>
<organism evidence="1 2">
    <name type="scientific">Parelaphostrongylus tenuis</name>
    <name type="common">Meningeal worm</name>
    <dbReference type="NCBI Taxonomy" id="148309"/>
    <lineage>
        <taxon>Eukaryota</taxon>
        <taxon>Metazoa</taxon>
        <taxon>Ecdysozoa</taxon>
        <taxon>Nematoda</taxon>
        <taxon>Chromadorea</taxon>
        <taxon>Rhabditida</taxon>
        <taxon>Rhabditina</taxon>
        <taxon>Rhabditomorpha</taxon>
        <taxon>Strongyloidea</taxon>
        <taxon>Metastrongylidae</taxon>
        <taxon>Parelaphostrongylus</taxon>
    </lineage>
</organism>
<protein>
    <submittedName>
        <fullName evidence="1">Uncharacterized protein</fullName>
    </submittedName>
</protein>
<sequence length="78" mass="8855">MDPLFDHIDEVDHLNSLVPTHLAKKNPNSVWFVQIFEAFPSVETNAVPSVLVDQGVDPSYIRLLSDLYHENTAFSLIF</sequence>
<accession>A0AAD5N179</accession>
<gene>
    <name evidence="1" type="ORF">KIN20_017768</name>
</gene>
<name>A0AAD5N179_PARTN</name>
<evidence type="ECO:0000313" key="2">
    <source>
        <dbReference type="Proteomes" id="UP001196413"/>
    </source>
</evidence>
<proteinExistence type="predicted"/>
<dbReference type="EMBL" id="JAHQIW010003548">
    <property type="protein sequence ID" value="KAJ1359122.1"/>
    <property type="molecule type" value="Genomic_DNA"/>
</dbReference>
<dbReference type="AlphaFoldDB" id="A0AAD5N179"/>
<comment type="caution">
    <text evidence="1">The sequence shown here is derived from an EMBL/GenBank/DDBJ whole genome shotgun (WGS) entry which is preliminary data.</text>
</comment>
<reference evidence="1" key="1">
    <citation type="submission" date="2021-06" db="EMBL/GenBank/DDBJ databases">
        <title>Parelaphostrongylus tenuis whole genome reference sequence.</title>
        <authorList>
            <person name="Garwood T.J."/>
            <person name="Larsen P.A."/>
            <person name="Fountain-Jones N.M."/>
            <person name="Garbe J.R."/>
            <person name="Macchietto M.G."/>
            <person name="Kania S.A."/>
            <person name="Gerhold R.W."/>
            <person name="Richards J.E."/>
            <person name="Wolf T.M."/>
        </authorList>
    </citation>
    <scope>NUCLEOTIDE SEQUENCE</scope>
    <source>
        <strain evidence="1">MNPRO001-30</strain>
        <tissue evidence="1">Meninges</tissue>
    </source>
</reference>